<organism evidence="5 8">
    <name type="scientific">Adineta steineri</name>
    <dbReference type="NCBI Taxonomy" id="433720"/>
    <lineage>
        <taxon>Eukaryota</taxon>
        <taxon>Metazoa</taxon>
        <taxon>Spiralia</taxon>
        <taxon>Gnathifera</taxon>
        <taxon>Rotifera</taxon>
        <taxon>Eurotatoria</taxon>
        <taxon>Bdelloidea</taxon>
        <taxon>Adinetida</taxon>
        <taxon>Adinetidae</taxon>
        <taxon>Adineta</taxon>
    </lineage>
</organism>
<dbReference type="Pfam" id="PF13499">
    <property type="entry name" value="EF-hand_7"/>
    <property type="match status" value="2"/>
</dbReference>
<dbReference type="AlphaFoldDB" id="A0A815NG79"/>
<keyword evidence="1" id="KW-0479">Metal-binding</keyword>
<keyword evidence="3" id="KW-0106">Calcium</keyword>
<protein>
    <recommendedName>
        <fullName evidence="4">EF-hand domain-containing protein</fullName>
    </recommendedName>
</protein>
<dbReference type="Proteomes" id="UP000663877">
    <property type="component" value="Unassembled WGS sequence"/>
</dbReference>
<dbReference type="SMART" id="SM00054">
    <property type="entry name" value="EFh"/>
    <property type="match status" value="4"/>
</dbReference>
<feature type="domain" description="EF-hand" evidence="4">
    <location>
        <begin position="13"/>
        <end position="48"/>
    </location>
</feature>
<dbReference type="InterPro" id="IPR002048">
    <property type="entry name" value="EF_hand_dom"/>
</dbReference>
<dbReference type="PROSITE" id="PS50222">
    <property type="entry name" value="EF_HAND_2"/>
    <property type="match status" value="3"/>
</dbReference>
<proteinExistence type="predicted"/>
<feature type="domain" description="EF-hand" evidence="4">
    <location>
        <begin position="86"/>
        <end position="121"/>
    </location>
</feature>
<dbReference type="SUPFAM" id="SSF47473">
    <property type="entry name" value="EF-hand"/>
    <property type="match status" value="1"/>
</dbReference>
<dbReference type="InterPro" id="IPR018247">
    <property type="entry name" value="EF_Hand_1_Ca_BS"/>
</dbReference>
<dbReference type="Gene3D" id="1.10.238.10">
    <property type="entry name" value="EF-hand"/>
    <property type="match status" value="2"/>
</dbReference>
<dbReference type="CDD" id="cd00051">
    <property type="entry name" value="EFh"/>
    <property type="match status" value="1"/>
</dbReference>
<dbReference type="GO" id="GO:0005509">
    <property type="term" value="F:calcium ion binding"/>
    <property type="evidence" value="ECO:0007669"/>
    <property type="project" value="InterPro"/>
</dbReference>
<dbReference type="InterPro" id="IPR011992">
    <property type="entry name" value="EF-hand-dom_pair"/>
</dbReference>
<dbReference type="PANTHER" id="PTHR34524">
    <property type="entry name" value="CALCYPHOSIN"/>
    <property type="match status" value="1"/>
</dbReference>
<evidence type="ECO:0000313" key="8">
    <source>
        <dbReference type="Proteomes" id="UP000663877"/>
    </source>
</evidence>
<dbReference type="Proteomes" id="UP000663832">
    <property type="component" value="Unassembled WGS sequence"/>
</dbReference>
<comment type="caution">
    <text evidence="5">The sequence shown here is derived from an EMBL/GenBank/DDBJ whole genome shotgun (WGS) entry which is preliminary data.</text>
</comment>
<name>A0A815NG79_9BILA</name>
<gene>
    <name evidence="5" type="ORF">BJG266_LOCUS39471</name>
    <name evidence="6" type="ORF">QVE165_LOCUS56370</name>
</gene>
<keyword evidence="2" id="KW-0677">Repeat</keyword>
<dbReference type="OrthoDB" id="444540at2759"/>
<evidence type="ECO:0000259" key="4">
    <source>
        <dbReference type="PROSITE" id="PS50222"/>
    </source>
</evidence>
<evidence type="ECO:0000313" key="6">
    <source>
        <dbReference type="EMBL" id="CAF1625164.1"/>
    </source>
</evidence>
<sequence length="185" mass="21630">MELFRQCLLESTTKQSDLIEIFSAIDRDHSGRITFEEFRHTIKSLKLGIKNDEDIKHLFQQFDTTNNGQIDLDEFLKQLRPPINERRQKAILNLFNSIDVNNDGKLTVSDLKTKYAAQLKGIKKKSDEKVNQGLKNFLNKFDTRGQEDGIIDKDEFFGFCSMLSATIKDDIYFEHVLRTLFNFHF</sequence>
<evidence type="ECO:0000313" key="7">
    <source>
        <dbReference type="Proteomes" id="UP000663832"/>
    </source>
</evidence>
<evidence type="ECO:0000256" key="2">
    <source>
        <dbReference type="ARBA" id="ARBA00022737"/>
    </source>
</evidence>
<evidence type="ECO:0000313" key="5">
    <source>
        <dbReference type="EMBL" id="CAF1433457.1"/>
    </source>
</evidence>
<dbReference type="EMBL" id="CAJNOM010002037">
    <property type="protein sequence ID" value="CAF1625164.1"/>
    <property type="molecule type" value="Genomic_DNA"/>
</dbReference>
<feature type="domain" description="EF-hand" evidence="4">
    <location>
        <begin position="50"/>
        <end position="85"/>
    </location>
</feature>
<accession>A0A815NG79</accession>
<evidence type="ECO:0000256" key="3">
    <source>
        <dbReference type="ARBA" id="ARBA00022837"/>
    </source>
</evidence>
<reference evidence="5" key="1">
    <citation type="submission" date="2021-02" db="EMBL/GenBank/DDBJ databases">
        <authorList>
            <person name="Nowell W R."/>
        </authorList>
    </citation>
    <scope>NUCLEOTIDE SEQUENCE</scope>
</reference>
<dbReference type="PANTHER" id="PTHR34524:SF6">
    <property type="entry name" value="CALCYPHOSINE LIKE"/>
    <property type="match status" value="1"/>
</dbReference>
<dbReference type="EMBL" id="CAJNOI010001705">
    <property type="protein sequence ID" value="CAF1433457.1"/>
    <property type="molecule type" value="Genomic_DNA"/>
</dbReference>
<evidence type="ECO:0000256" key="1">
    <source>
        <dbReference type="ARBA" id="ARBA00022723"/>
    </source>
</evidence>
<keyword evidence="7" id="KW-1185">Reference proteome</keyword>
<dbReference type="PROSITE" id="PS00018">
    <property type="entry name" value="EF_HAND_1"/>
    <property type="match status" value="2"/>
</dbReference>
<dbReference type="InterPro" id="IPR051581">
    <property type="entry name" value="Ca-bind"/>
</dbReference>